<reference evidence="1 2" key="1">
    <citation type="submission" date="2007-03" db="EMBL/GenBank/DDBJ databases">
        <authorList>
            <person name="Fulton L."/>
            <person name="Clifton S."/>
            <person name="Fulton B."/>
            <person name="Xu J."/>
            <person name="Minx P."/>
            <person name="Pepin K.H."/>
            <person name="Johnson M."/>
            <person name="Thiruvilangam P."/>
            <person name="Bhonagiri V."/>
            <person name="Nash W.E."/>
            <person name="Mardis E.R."/>
            <person name="Wilson R.K."/>
        </authorList>
    </citation>
    <scope>NUCLEOTIDE SEQUENCE [LARGE SCALE GENOMIC DNA]</scope>
    <source>
        <strain evidence="2">ATCC 8483 / DSM 1896 / JCM 5824 / BCRC 10623 / CCUG 4943 / NCTC 11153</strain>
    </source>
</reference>
<organism evidence="1 2">
    <name type="scientific">Bacteroides ovatus (strain ATCC 8483 / DSM 1896 / JCM 5824 / BCRC 10623 / CCUG 4943 / NCTC 11153)</name>
    <dbReference type="NCBI Taxonomy" id="411476"/>
    <lineage>
        <taxon>Bacteria</taxon>
        <taxon>Pseudomonadati</taxon>
        <taxon>Bacteroidota</taxon>
        <taxon>Bacteroidia</taxon>
        <taxon>Bacteroidales</taxon>
        <taxon>Bacteroidaceae</taxon>
        <taxon>Bacteroides</taxon>
    </lineage>
</organism>
<evidence type="ECO:0000313" key="1">
    <source>
        <dbReference type="EMBL" id="EDO13840.1"/>
    </source>
</evidence>
<reference evidence="2" key="2">
    <citation type="submission" date="2007-04" db="EMBL/GenBank/DDBJ databases">
        <title>Draft genome sequence of Bacteroides ovatus (ATCC 8483).</title>
        <authorList>
            <person name="Sudarsanam P."/>
            <person name="Ley R."/>
            <person name="Guruge J."/>
            <person name="Turnbaugh P.J."/>
            <person name="Mahowald M."/>
            <person name="Liep D."/>
            <person name="Gordon J."/>
        </authorList>
    </citation>
    <scope>NUCLEOTIDE SEQUENCE [LARGE SCALE GENOMIC DNA]</scope>
    <source>
        <strain evidence="2">ATCC 8483 / DSM 1896 / JCM 5824 / BCRC 10623 / CCUG 4943 / NCTC 11153</strain>
    </source>
</reference>
<name>A0AAN3ACQ2_BACO1</name>
<comment type="caution">
    <text evidence="1">The sequence shown here is derived from an EMBL/GenBank/DDBJ whole genome shotgun (WGS) entry which is preliminary data.</text>
</comment>
<gene>
    <name evidence="1" type="ORF">BACOVA_00465</name>
</gene>
<proteinExistence type="predicted"/>
<dbReference type="EMBL" id="AAXF02000033">
    <property type="protein sequence ID" value="EDO13840.1"/>
    <property type="molecule type" value="Genomic_DNA"/>
</dbReference>
<dbReference type="Proteomes" id="UP000005475">
    <property type="component" value="Unassembled WGS sequence"/>
</dbReference>
<protein>
    <submittedName>
        <fullName evidence="1">Uncharacterized protein</fullName>
    </submittedName>
</protein>
<evidence type="ECO:0000313" key="2">
    <source>
        <dbReference type="Proteomes" id="UP000005475"/>
    </source>
</evidence>
<accession>A0AAN3ACQ2</accession>
<sequence>MYTTEESEKLELHELTRELGGNLELAVQRLAERKREEQKQVSTPK</sequence>
<dbReference type="AlphaFoldDB" id="A0AAN3ACQ2"/>